<protein>
    <submittedName>
        <fullName evidence="2">Uncharacterized protein</fullName>
    </submittedName>
</protein>
<name>A0A0J5XAG5_BURCE</name>
<proteinExistence type="predicted"/>
<evidence type="ECO:0000313" key="2">
    <source>
        <dbReference type="EMBL" id="KML60903.1"/>
    </source>
</evidence>
<sequence length="82" mass="8103">MLEALKNAVSAAVEALTNNGEHRASLAAALKAAHDTVAALEERVSALEAKIEAGFTAAGAVAAVVDPLIGGAPTQVETKPAA</sequence>
<reference evidence="2 3" key="1">
    <citation type="submission" date="2015-05" db="EMBL/GenBank/DDBJ databases">
        <title>Draft genome of Burkholderia cepacia LK29.</title>
        <authorList>
            <person name="Chan X.Y."/>
        </authorList>
    </citation>
    <scope>NUCLEOTIDE SEQUENCE [LARGE SCALE GENOMIC DNA]</scope>
    <source>
        <strain evidence="2 3">LK29</strain>
    </source>
</reference>
<accession>A0A0J5XAG5</accession>
<dbReference type="RefSeq" id="WP_048244417.1">
    <property type="nucleotide sequence ID" value="NZ_LDWR01000012.1"/>
</dbReference>
<evidence type="ECO:0000313" key="3">
    <source>
        <dbReference type="Proteomes" id="UP000036338"/>
    </source>
</evidence>
<dbReference type="Proteomes" id="UP000036338">
    <property type="component" value="Unassembled WGS sequence"/>
</dbReference>
<dbReference type="EMBL" id="LDWR01000012">
    <property type="protein sequence ID" value="KML60903.1"/>
    <property type="molecule type" value="Genomic_DNA"/>
</dbReference>
<dbReference type="PATRIC" id="fig|292.27.peg.841"/>
<keyword evidence="1" id="KW-0175">Coiled coil</keyword>
<organism evidence="2 3">
    <name type="scientific">Burkholderia cepacia</name>
    <name type="common">Pseudomonas cepacia</name>
    <dbReference type="NCBI Taxonomy" id="292"/>
    <lineage>
        <taxon>Bacteria</taxon>
        <taxon>Pseudomonadati</taxon>
        <taxon>Pseudomonadota</taxon>
        <taxon>Betaproteobacteria</taxon>
        <taxon>Burkholderiales</taxon>
        <taxon>Burkholderiaceae</taxon>
        <taxon>Burkholderia</taxon>
        <taxon>Burkholderia cepacia complex</taxon>
    </lineage>
</organism>
<feature type="coiled-coil region" evidence="1">
    <location>
        <begin position="23"/>
        <end position="50"/>
    </location>
</feature>
<comment type="caution">
    <text evidence="2">The sequence shown here is derived from an EMBL/GenBank/DDBJ whole genome shotgun (WGS) entry which is preliminary data.</text>
</comment>
<dbReference type="AlphaFoldDB" id="A0A0J5XAG5"/>
<gene>
    <name evidence="2" type="ORF">VL15_07265</name>
</gene>
<evidence type="ECO:0000256" key="1">
    <source>
        <dbReference type="SAM" id="Coils"/>
    </source>
</evidence>